<accession>A0A317SYD6</accession>
<dbReference type="Proteomes" id="UP000246991">
    <property type="component" value="Unassembled WGS sequence"/>
</dbReference>
<gene>
    <name evidence="3" type="ORF">C7212DRAFT_341497</name>
</gene>
<dbReference type="STRING" id="42249.A0A317SYD6"/>
<feature type="region of interest" description="Disordered" evidence="1">
    <location>
        <begin position="107"/>
        <end position="223"/>
    </location>
</feature>
<evidence type="ECO:0000313" key="4">
    <source>
        <dbReference type="Proteomes" id="UP000246991"/>
    </source>
</evidence>
<sequence>MEALALEPRYDDRGRDREIMPFGGMRALSRRRRSQSRGRKPADDELRWTKISRDIVARRAVEVKGYDFEEQPDSIVVFRVLNESEIDDLIDLSERIRSGEVRVIRRDDLGKEHKRHRRRHSQRRQSSRSRPVSMHGYPVTGGPGPSANRPPPAKPAIVIPAPDPPPAEAPAPPLQQSVEPSGARGGRPTEDPNKPGTYIGYSRNPPRSAVDSGPYYRQAKGGG</sequence>
<feature type="compositionally biased region" description="Pro residues" evidence="1">
    <location>
        <begin position="161"/>
        <end position="173"/>
    </location>
</feature>
<protein>
    <recommendedName>
        <fullName evidence="2">DUF8035 domain-containing protein</fullName>
    </recommendedName>
</protein>
<dbReference type="Pfam" id="PF26118">
    <property type="entry name" value="DUF8035"/>
    <property type="match status" value="1"/>
</dbReference>
<evidence type="ECO:0000259" key="2">
    <source>
        <dbReference type="Pfam" id="PF26118"/>
    </source>
</evidence>
<keyword evidence="4" id="KW-1185">Reference proteome</keyword>
<reference evidence="3 4" key="1">
    <citation type="submission" date="2018-03" db="EMBL/GenBank/DDBJ databases">
        <title>Genomes of Pezizomycetes fungi and the evolution of truffles.</title>
        <authorList>
            <person name="Murat C."/>
            <person name="Payen T."/>
            <person name="Noel B."/>
            <person name="Kuo A."/>
            <person name="Martin F.M."/>
        </authorList>
    </citation>
    <scope>NUCLEOTIDE SEQUENCE [LARGE SCALE GENOMIC DNA]</scope>
    <source>
        <strain evidence="3">091103-1</strain>
    </source>
</reference>
<name>A0A317SYD6_9PEZI</name>
<dbReference type="OrthoDB" id="5428245at2759"/>
<feature type="compositionally biased region" description="Basic residues" evidence="1">
    <location>
        <begin position="112"/>
        <end position="127"/>
    </location>
</feature>
<dbReference type="AlphaFoldDB" id="A0A317SYD6"/>
<evidence type="ECO:0000313" key="3">
    <source>
        <dbReference type="EMBL" id="PWW78880.1"/>
    </source>
</evidence>
<organism evidence="3 4">
    <name type="scientific">Tuber magnatum</name>
    <name type="common">white Piedmont truffle</name>
    <dbReference type="NCBI Taxonomy" id="42249"/>
    <lineage>
        <taxon>Eukaryota</taxon>
        <taxon>Fungi</taxon>
        <taxon>Dikarya</taxon>
        <taxon>Ascomycota</taxon>
        <taxon>Pezizomycotina</taxon>
        <taxon>Pezizomycetes</taxon>
        <taxon>Pezizales</taxon>
        <taxon>Tuberaceae</taxon>
        <taxon>Tuber</taxon>
    </lineage>
</organism>
<feature type="domain" description="DUF8035" evidence="2">
    <location>
        <begin position="47"/>
        <end position="98"/>
    </location>
</feature>
<dbReference type="EMBL" id="PYWC01000011">
    <property type="protein sequence ID" value="PWW78880.1"/>
    <property type="molecule type" value="Genomic_DNA"/>
</dbReference>
<proteinExistence type="predicted"/>
<comment type="caution">
    <text evidence="3">The sequence shown here is derived from an EMBL/GenBank/DDBJ whole genome shotgun (WGS) entry which is preliminary data.</text>
</comment>
<feature type="region of interest" description="Disordered" evidence="1">
    <location>
        <begin position="17"/>
        <end position="45"/>
    </location>
</feature>
<evidence type="ECO:0000256" key="1">
    <source>
        <dbReference type="SAM" id="MobiDB-lite"/>
    </source>
</evidence>
<feature type="compositionally biased region" description="Basic residues" evidence="1">
    <location>
        <begin position="28"/>
        <end position="39"/>
    </location>
</feature>
<dbReference type="InterPro" id="IPR058348">
    <property type="entry name" value="DUF8035"/>
</dbReference>